<dbReference type="RefSeq" id="XP_001580683.1">
    <property type="nucleotide sequence ID" value="XM_001580633.1"/>
</dbReference>
<organism evidence="10 11">
    <name type="scientific">Trichomonas vaginalis (strain ATCC PRA-98 / G3)</name>
    <dbReference type="NCBI Taxonomy" id="412133"/>
    <lineage>
        <taxon>Eukaryota</taxon>
        <taxon>Metamonada</taxon>
        <taxon>Parabasalia</taxon>
        <taxon>Trichomonadida</taxon>
        <taxon>Trichomonadidae</taxon>
        <taxon>Trichomonas</taxon>
    </lineage>
</organism>
<dbReference type="GO" id="GO:0048284">
    <property type="term" value="P:organelle fusion"/>
    <property type="evidence" value="ECO:0000318"/>
    <property type="project" value="GO_Central"/>
</dbReference>
<dbReference type="KEGG" id="tva:5465226"/>
<evidence type="ECO:0000313" key="11">
    <source>
        <dbReference type="Proteomes" id="UP000001542"/>
    </source>
</evidence>
<keyword evidence="6" id="KW-0472">Membrane</keyword>
<evidence type="ECO:0000313" key="10">
    <source>
        <dbReference type="EMBL" id="EAY19697.1"/>
    </source>
</evidence>
<dbReference type="GO" id="GO:0007032">
    <property type="term" value="P:endosome organization"/>
    <property type="evidence" value="ECO:0000318"/>
    <property type="project" value="GO_Central"/>
</dbReference>
<name>A2DIT4_TRIV3</name>
<dbReference type="InterPro" id="IPR013083">
    <property type="entry name" value="Znf_RING/FYVE/PHD"/>
</dbReference>
<dbReference type="GO" id="GO:0007033">
    <property type="term" value="P:vacuole organization"/>
    <property type="evidence" value="ECO:0000318"/>
    <property type="project" value="GO_Central"/>
</dbReference>
<dbReference type="InterPro" id="IPR057308">
    <property type="entry name" value="CHCR_PEP5_VPS11"/>
</dbReference>
<reference evidence="10" key="2">
    <citation type="journal article" date="2007" name="Science">
        <title>Draft genome sequence of the sexually transmitted pathogen Trichomonas vaginalis.</title>
        <authorList>
            <person name="Carlton J.M."/>
            <person name="Hirt R.P."/>
            <person name="Silva J.C."/>
            <person name="Delcher A.L."/>
            <person name="Schatz M."/>
            <person name="Zhao Q."/>
            <person name="Wortman J.R."/>
            <person name="Bidwell S.L."/>
            <person name="Alsmark U.C.M."/>
            <person name="Besteiro S."/>
            <person name="Sicheritz-Ponten T."/>
            <person name="Noel C.J."/>
            <person name="Dacks J.B."/>
            <person name="Foster P.G."/>
            <person name="Simillion C."/>
            <person name="Van de Peer Y."/>
            <person name="Miranda-Saavedra D."/>
            <person name="Barton G.J."/>
            <person name="Westrop G.D."/>
            <person name="Mueller S."/>
            <person name="Dessi D."/>
            <person name="Fiori P.L."/>
            <person name="Ren Q."/>
            <person name="Paulsen I."/>
            <person name="Zhang H."/>
            <person name="Bastida-Corcuera F.D."/>
            <person name="Simoes-Barbosa A."/>
            <person name="Brown M.T."/>
            <person name="Hayes R.D."/>
            <person name="Mukherjee M."/>
            <person name="Okumura C.Y."/>
            <person name="Schneider R."/>
            <person name="Smith A.J."/>
            <person name="Vanacova S."/>
            <person name="Villalvazo M."/>
            <person name="Haas B.J."/>
            <person name="Pertea M."/>
            <person name="Feldblyum T.V."/>
            <person name="Utterback T.R."/>
            <person name="Shu C.L."/>
            <person name="Osoegawa K."/>
            <person name="de Jong P.J."/>
            <person name="Hrdy I."/>
            <person name="Horvathova L."/>
            <person name="Zubacova Z."/>
            <person name="Dolezal P."/>
            <person name="Malik S.B."/>
            <person name="Logsdon J.M. Jr."/>
            <person name="Henze K."/>
            <person name="Gupta A."/>
            <person name="Wang C.C."/>
            <person name="Dunne R.L."/>
            <person name="Upcroft J.A."/>
            <person name="Upcroft P."/>
            <person name="White O."/>
            <person name="Salzberg S.L."/>
            <person name="Tang P."/>
            <person name="Chiu C.-H."/>
            <person name="Lee Y.-S."/>
            <person name="Embley T.M."/>
            <person name="Coombs G.H."/>
            <person name="Mottram J.C."/>
            <person name="Tachezy J."/>
            <person name="Fraser-Liggett C.M."/>
            <person name="Johnson P.J."/>
        </authorList>
    </citation>
    <scope>NUCLEOTIDE SEQUENCE [LARGE SCALE GENOMIC DNA]</scope>
    <source>
        <strain evidence="10">G3</strain>
    </source>
</reference>
<feature type="domain" description="RING-type" evidence="9">
    <location>
        <begin position="565"/>
        <end position="603"/>
    </location>
</feature>
<accession>A2DIT4</accession>
<comment type="similarity">
    <text evidence="2">Belongs to the VPS11 family.</text>
</comment>
<dbReference type="OrthoDB" id="26184at2759"/>
<evidence type="ECO:0000256" key="5">
    <source>
        <dbReference type="ARBA" id="ARBA00022833"/>
    </source>
</evidence>
<dbReference type="EMBL" id="DS113205">
    <property type="protein sequence ID" value="EAY19697.1"/>
    <property type="molecule type" value="Genomic_DNA"/>
</dbReference>
<sequence>MAEAFPQEIQTLLERKKFADAKKACEERGISTIEVQKSITDEINRANFELKNKNAESAMNYFINLIGAIEPSMVLCKFFSPHLTQYLTTFLVELHTRGYANEQHTRLLFNMFQKEDDTLFDKFLKLLEQAKSQKRAESQTGSNFFLFGKGDKTTKSNYQDLSAFYENFKQNTGAAMEVLVQNDMGDKAFLLSNIISIPSHRVSLLINSQENYLEASNLILKECTTPPGVENDLLQPAANQQTQNNLPTPRGRQLLLEYGATLISKVIAKKYPQKNIVIDNIISAAYQAWIRNEDSSDVDFIHAFWGYPEYCFKFVEKACVARPTPLLNTCLIDLTIPRSPSPDEKYLDKIFNLEWEGKPNSSYCLNKLRDSTIKFYFDEILFICNEVSFVEGVIACLERAGNYSAASSYYIAACEHSLEDKAKFDNTLSQYVKWLRNSPSLKNDDWVDVFQFFIKYYNKASNESFMSNPNDDPHDDHKTLFIQKIVLKNAKKARPLTSLIHYMSKFPNIPLRIVKKSLMKELTKSEKVLENEVNDHETSVREVGQIEKQIERLEGEDIEFRPMKCEVCHNKLDIPYIAFMCGHIVDRKCCIIGVGNVPICPICGDPHSEITPKYKMPEEAKRTIRLDPQQPDLLNSVLSLVHNGYFDK</sequence>
<keyword evidence="11" id="KW-1185">Reference proteome</keyword>
<keyword evidence="4 7" id="KW-0863">Zinc-finger</keyword>
<evidence type="ECO:0000256" key="3">
    <source>
        <dbReference type="ARBA" id="ARBA00022723"/>
    </source>
</evidence>
<dbReference type="GO" id="GO:0008270">
    <property type="term" value="F:zinc ion binding"/>
    <property type="evidence" value="ECO:0007669"/>
    <property type="project" value="UniProtKB-KW"/>
</dbReference>
<keyword evidence="5" id="KW-0862">Zinc</keyword>
<gene>
    <name evidence="10" type="ORF">TVAG_432930</name>
</gene>
<evidence type="ECO:0000256" key="1">
    <source>
        <dbReference type="ARBA" id="ARBA00004184"/>
    </source>
</evidence>
<dbReference type="Gene3D" id="3.30.40.10">
    <property type="entry name" value="Zinc/RING finger domain, C3HC4 (zinc finger)"/>
    <property type="match status" value="1"/>
</dbReference>
<dbReference type="GO" id="GO:0030674">
    <property type="term" value="F:protein-macromolecule adaptor activity"/>
    <property type="evidence" value="ECO:0000318"/>
    <property type="project" value="GO_Central"/>
</dbReference>
<dbReference type="PANTHER" id="PTHR23323">
    <property type="entry name" value="VACUOLAR PROTEIN SORTING-ASSOCIATED PROTEIN"/>
    <property type="match status" value="1"/>
</dbReference>
<dbReference type="eggNOG" id="KOG2114">
    <property type="taxonomic scope" value="Eukaryota"/>
</dbReference>
<dbReference type="GO" id="GO:0005768">
    <property type="term" value="C:endosome"/>
    <property type="evidence" value="ECO:0000318"/>
    <property type="project" value="GO_Central"/>
</dbReference>
<dbReference type="VEuPathDB" id="TrichDB:TVAGG3_0562240"/>
<feature type="coiled-coil region" evidence="8">
    <location>
        <begin position="519"/>
        <end position="556"/>
    </location>
</feature>
<evidence type="ECO:0000259" key="9">
    <source>
        <dbReference type="PROSITE" id="PS50089"/>
    </source>
</evidence>
<comment type="subcellular location">
    <subcellularLocation>
        <location evidence="1">Endomembrane system</location>
        <topology evidence="1">Peripheral membrane protein</topology>
    </subcellularLocation>
</comment>
<reference evidence="10" key="1">
    <citation type="submission" date="2006-10" db="EMBL/GenBank/DDBJ databases">
        <authorList>
            <person name="Amadeo P."/>
            <person name="Zhao Q."/>
            <person name="Wortman J."/>
            <person name="Fraser-Liggett C."/>
            <person name="Carlton J."/>
        </authorList>
    </citation>
    <scope>NUCLEOTIDE SEQUENCE</scope>
    <source>
        <strain evidence="10">G3</strain>
    </source>
</reference>
<dbReference type="AlphaFoldDB" id="A2DIT4"/>
<dbReference type="GO" id="GO:0030897">
    <property type="term" value="C:HOPS complex"/>
    <property type="evidence" value="ECO:0000318"/>
    <property type="project" value="GO_Central"/>
</dbReference>
<dbReference type="Proteomes" id="UP000001542">
    <property type="component" value="Unassembled WGS sequence"/>
</dbReference>
<dbReference type="STRING" id="5722.A2DIT4"/>
<dbReference type="InterPro" id="IPR001841">
    <property type="entry name" value="Znf_RING"/>
</dbReference>
<dbReference type="PROSITE" id="PS50089">
    <property type="entry name" value="ZF_RING_2"/>
    <property type="match status" value="1"/>
</dbReference>
<dbReference type="GO" id="GO:0006904">
    <property type="term" value="P:vesicle docking involved in exocytosis"/>
    <property type="evidence" value="ECO:0000318"/>
    <property type="project" value="GO_Central"/>
</dbReference>
<dbReference type="InParanoid" id="A2DIT4"/>
<evidence type="ECO:0000256" key="6">
    <source>
        <dbReference type="ARBA" id="ARBA00023136"/>
    </source>
</evidence>
<keyword evidence="3" id="KW-0479">Metal-binding</keyword>
<keyword evidence="8" id="KW-0175">Coiled coil</keyword>
<dbReference type="VEuPathDB" id="TrichDB:TVAG_432930"/>
<evidence type="ECO:0000256" key="7">
    <source>
        <dbReference type="PROSITE-ProRule" id="PRU00175"/>
    </source>
</evidence>
<evidence type="ECO:0000256" key="2">
    <source>
        <dbReference type="ARBA" id="ARBA00007070"/>
    </source>
</evidence>
<evidence type="ECO:0000256" key="8">
    <source>
        <dbReference type="SAM" id="Coils"/>
    </source>
</evidence>
<dbReference type="SUPFAM" id="SSF57850">
    <property type="entry name" value="RING/U-box"/>
    <property type="match status" value="1"/>
</dbReference>
<dbReference type="Pfam" id="PF23356">
    <property type="entry name" value="TPR_PEP5_VPS11"/>
    <property type="match status" value="1"/>
</dbReference>
<proteinExistence type="inferred from homology"/>
<dbReference type="PANTHER" id="PTHR23323:SF24">
    <property type="entry name" value="VACUOLAR PROTEIN SORTING-ASSOCIATED PROTEIN 11 HOMOLOG"/>
    <property type="match status" value="1"/>
</dbReference>
<protein>
    <recommendedName>
        <fullName evidence="9">RING-type domain-containing protein</fullName>
    </recommendedName>
</protein>
<evidence type="ECO:0000256" key="4">
    <source>
        <dbReference type="ARBA" id="ARBA00022771"/>
    </source>
</evidence>